<sequence length="144" mass="15766">MTRADINDLIYPAGGYTALQIAAQRGLPGLASFLLRKGADVNASPAKSRRGRTALEYAAEYGRLDMVQLLIDAGAEIPAPGTQRSRRLIGFASRNSHDTVVKVLKGHQGERYGGFAVDFMREEFDDDGYDTEPYFDDEDGGFSE</sequence>
<evidence type="ECO:0000256" key="2">
    <source>
        <dbReference type="ARBA" id="ARBA00023043"/>
    </source>
</evidence>
<dbReference type="InterPro" id="IPR002110">
    <property type="entry name" value="Ankyrin_rpt"/>
</dbReference>
<keyword evidence="5" id="KW-1185">Reference proteome</keyword>
<keyword evidence="2 3" id="KW-0040">ANK repeat</keyword>
<comment type="caution">
    <text evidence="4">The sequence shown here is derived from an EMBL/GenBank/DDBJ whole genome shotgun (WGS) entry which is preliminary data.</text>
</comment>
<reference evidence="4 5" key="1">
    <citation type="submission" date="2024-02" db="EMBL/GenBank/DDBJ databases">
        <title>De novo assembly and annotation of 12 fungi associated with fruit tree decline syndrome in Ontario, Canada.</title>
        <authorList>
            <person name="Sulman M."/>
            <person name="Ellouze W."/>
            <person name="Ilyukhin E."/>
        </authorList>
    </citation>
    <scope>NUCLEOTIDE SEQUENCE [LARGE SCALE GENOMIC DNA]</scope>
    <source>
        <strain evidence="4 5">FDS-637</strain>
    </source>
</reference>
<dbReference type="PROSITE" id="PS50088">
    <property type="entry name" value="ANK_REPEAT"/>
    <property type="match status" value="2"/>
</dbReference>
<dbReference type="RefSeq" id="XP_066633951.1">
    <property type="nucleotide sequence ID" value="XM_066776070.1"/>
</dbReference>
<evidence type="ECO:0008006" key="6">
    <source>
        <dbReference type="Google" id="ProtNLM"/>
    </source>
</evidence>
<keyword evidence="1" id="KW-0677">Repeat</keyword>
<feature type="repeat" description="ANK" evidence="3">
    <location>
        <begin position="50"/>
        <end position="82"/>
    </location>
</feature>
<dbReference type="Proteomes" id="UP001430584">
    <property type="component" value="Unassembled WGS sequence"/>
</dbReference>
<dbReference type="EMBL" id="JAJVCZ030000004">
    <property type="protein sequence ID" value="KAL0260922.1"/>
    <property type="molecule type" value="Genomic_DNA"/>
</dbReference>
<name>A0ABR3CJW8_9PEZI</name>
<dbReference type="SMART" id="SM00248">
    <property type="entry name" value="ANK"/>
    <property type="match status" value="2"/>
</dbReference>
<dbReference type="SUPFAM" id="SSF48403">
    <property type="entry name" value="Ankyrin repeat"/>
    <property type="match status" value="1"/>
</dbReference>
<dbReference type="Pfam" id="PF12796">
    <property type="entry name" value="Ank_2"/>
    <property type="match status" value="1"/>
</dbReference>
<accession>A0ABR3CJW8</accession>
<dbReference type="GeneID" id="92008699"/>
<dbReference type="InterPro" id="IPR036770">
    <property type="entry name" value="Ankyrin_rpt-contain_sf"/>
</dbReference>
<dbReference type="PROSITE" id="PS50297">
    <property type="entry name" value="ANK_REP_REGION"/>
    <property type="match status" value="2"/>
</dbReference>
<gene>
    <name evidence="4" type="ORF">SLS55_004614</name>
</gene>
<protein>
    <recommendedName>
        <fullName evidence="6">Ankyrin repeat protein</fullName>
    </recommendedName>
</protein>
<proteinExistence type="predicted"/>
<evidence type="ECO:0000256" key="1">
    <source>
        <dbReference type="ARBA" id="ARBA00022737"/>
    </source>
</evidence>
<evidence type="ECO:0000313" key="4">
    <source>
        <dbReference type="EMBL" id="KAL0260922.1"/>
    </source>
</evidence>
<dbReference type="Gene3D" id="1.25.40.20">
    <property type="entry name" value="Ankyrin repeat-containing domain"/>
    <property type="match status" value="1"/>
</dbReference>
<evidence type="ECO:0000256" key="3">
    <source>
        <dbReference type="PROSITE-ProRule" id="PRU00023"/>
    </source>
</evidence>
<feature type="repeat" description="ANK" evidence="3">
    <location>
        <begin position="14"/>
        <end position="46"/>
    </location>
</feature>
<evidence type="ECO:0000313" key="5">
    <source>
        <dbReference type="Proteomes" id="UP001430584"/>
    </source>
</evidence>
<dbReference type="PANTHER" id="PTHR24171">
    <property type="entry name" value="ANKYRIN REPEAT DOMAIN-CONTAINING PROTEIN 39-RELATED"/>
    <property type="match status" value="1"/>
</dbReference>
<organism evidence="4 5">
    <name type="scientific">Diplodia seriata</name>
    <dbReference type="NCBI Taxonomy" id="420778"/>
    <lineage>
        <taxon>Eukaryota</taxon>
        <taxon>Fungi</taxon>
        <taxon>Dikarya</taxon>
        <taxon>Ascomycota</taxon>
        <taxon>Pezizomycotina</taxon>
        <taxon>Dothideomycetes</taxon>
        <taxon>Dothideomycetes incertae sedis</taxon>
        <taxon>Botryosphaeriales</taxon>
        <taxon>Botryosphaeriaceae</taxon>
        <taxon>Diplodia</taxon>
    </lineage>
</organism>